<feature type="binding site" description="in other chain" evidence="7">
    <location>
        <begin position="116"/>
        <end position="118"/>
    </location>
    <ligand>
        <name>FMN</name>
        <dbReference type="ChEBI" id="CHEBI:58210"/>
        <note>ligand shared between dimeric partners</note>
    </ligand>
</feature>
<dbReference type="PANTHER" id="PTHR43821">
    <property type="entry name" value="NAD(P)H NITROREDUCTASE YDJA-RELATED"/>
    <property type="match status" value="1"/>
</dbReference>
<keyword evidence="10" id="KW-1185">Reference proteome</keyword>
<dbReference type="PIRSF" id="PIRSF000232">
    <property type="entry name" value="YdjA"/>
    <property type="match status" value="1"/>
</dbReference>
<evidence type="ECO:0000259" key="8">
    <source>
        <dbReference type="Pfam" id="PF00881"/>
    </source>
</evidence>
<evidence type="ECO:0000256" key="4">
    <source>
        <dbReference type="ARBA" id="ARBA00022857"/>
    </source>
</evidence>
<dbReference type="InterPro" id="IPR052530">
    <property type="entry name" value="NAD(P)H_nitroreductase"/>
</dbReference>
<evidence type="ECO:0000256" key="2">
    <source>
        <dbReference type="ARBA" id="ARBA00022630"/>
    </source>
</evidence>
<dbReference type="Pfam" id="PF00881">
    <property type="entry name" value="Nitroreductase"/>
    <property type="match status" value="1"/>
</dbReference>
<comment type="cofactor">
    <cofactor evidence="7">
        <name>FMN</name>
        <dbReference type="ChEBI" id="CHEBI:58210"/>
    </cofactor>
    <text evidence="7">Binds 1 FMN per subunit.</text>
</comment>
<dbReference type="InterPro" id="IPR026021">
    <property type="entry name" value="YdjA-like"/>
</dbReference>
<dbReference type="eggNOG" id="COG0778">
    <property type="taxonomic scope" value="Bacteria"/>
</dbReference>
<accession>G4QH35</accession>
<dbReference type="Gene3D" id="3.40.109.10">
    <property type="entry name" value="NADH Oxidase"/>
    <property type="match status" value="1"/>
</dbReference>
<organism evidence="9 10">
    <name type="scientific">Glaciecola nitratireducens (strain JCM 12485 / KCTC 12276 / FR1064)</name>
    <dbReference type="NCBI Taxonomy" id="1085623"/>
    <lineage>
        <taxon>Bacteria</taxon>
        <taxon>Pseudomonadati</taxon>
        <taxon>Pseudomonadota</taxon>
        <taxon>Gammaproteobacteria</taxon>
        <taxon>Alteromonadales</taxon>
        <taxon>Alteromonadaceae</taxon>
        <taxon>Brumicola</taxon>
    </lineage>
</organism>
<evidence type="ECO:0000313" key="10">
    <source>
        <dbReference type="Proteomes" id="UP000009282"/>
    </source>
</evidence>
<dbReference type="KEGG" id="gni:GNIT_2115"/>
<evidence type="ECO:0000256" key="1">
    <source>
        <dbReference type="ARBA" id="ARBA00007118"/>
    </source>
</evidence>
<feature type="binding site" evidence="7">
    <location>
        <position position="20"/>
    </location>
    <ligand>
        <name>FMN</name>
        <dbReference type="ChEBI" id="CHEBI:58210"/>
        <note>ligand shared between dimeric partners</note>
    </ligand>
</feature>
<keyword evidence="3 7" id="KW-0288">FMN</keyword>
<dbReference type="Proteomes" id="UP000009282">
    <property type="component" value="Chromosome"/>
</dbReference>
<evidence type="ECO:0000313" key="9">
    <source>
        <dbReference type="EMBL" id="AEP30223.1"/>
    </source>
</evidence>
<dbReference type="GO" id="GO:0016491">
    <property type="term" value="F:oxidoreductase activity"/>
    <property type="evidence" value="ECO:0007669"/>
    <property type="project" value="UniProtKB-KW"/>
</dbReference>
<keyword evidence="5" id="KW-0560">Oxidoreductase</keyword>
<keyword evidence="2" id="KW-0285">Flavoprotein</keyword>
<dbReference type="EMBL" id="CP003060">
    <property type="protein sequence ID" value="AEP30223.1"/>
    <property type="molecule type" value="Genomic_DNA"/>
</dbReference>
<dbReference type="NCBIfam" id="NF008088">
    <property type="entry name" value="PRK10828.1"/>
    <property type="match status" value="1"/>
</dbReference>
<reference evidence="9 10" key="1">
    <citation type="journal article" date="2011" name="J. Bacteriol.">
        <title>Complete genome sequence of seawater bacterium Glaciecola nitratireducens FR1064T.</title>
        <authorList>
            <person name="Bian F."/>
            <person name="Qin Q.L."/>
            <person name="Xie B.B."/>
            <person name="Shu Y.L."/>
            <person name="Zhang X.Y."/>
            <person name="Yu Y."/>
            <person name="Chen B."/>
            <person name="Chen X.L."/>
            <person name="Zhou B.C."/>
            <person name="Zhang Y.Z."/>
        </authorList>
    </citation>
    <scope>NUCLEOTIDE SEQUENCE [LARGE SCALE GENOMIC DNA]</scope>
    <source>
        <strain evidence="10">JCM 12485 / KCTC 12276 / FR1064</strain>
    </source>
</reference>
<dbReference type="HOGENOM" id="CLU_070764_5_0_6"/>
<dbReference type="PANTHER" id="PTHR43821:SF1">
    <property type="entry name" value="NAD(P)H NITROREDUCTASE YDJA-RELATED"/>
    <property type="match status" value="1"/>
</dbReference>
<gene>
    <name evidence="9" type="ordered locus">GNIT_2115</name>
</gene>
<dbReference type="CDD" id="cd02135">
    <property type="entry name" value="YdjA-like"/>
    <property type="match status" value="1"/>
</dbReference>
<keyword evidence="6" id="KW-0520">NAD</keyword>
<dbReference type="InterPro" id="IPR029479">
    <property type="entry name" value="Nitroreductase"/>
</dbReference>
<sequence>MTEPAPEGVVLENIMQAALRAPDHRCLTPWKFVVCKGKGLVKLGEIFEQAAINSGLEQTIVDRAVQLPLRAPMVIVAICKYKENDKVPWVEQVASTACAVHSMQMAALVQGFQGVWRTGNYAQDKVVKDAFGCFDHDEILGFLYVGSSKLKTMPKPQRLSAEYFDVWE</sequence>
<evidence type="ECO:0000256" key="5">
    <source>
        <dbReference type="ARBA" id="ARBA00023002"/>
    </source>
</evidence>
<evidence type="ECO:0000256" key="6">
    <source>
        <dbReference type="ARBA" id="ARBA00023027"/>
    </source>
</evidence>
<dbReference type="AlphaFoldDB" id="G4QH35"/>
<dbReference type="STRING" id="1085623.GNIT_2115"/>
<feature type="binding site" evidence="7">
    <location>
        <position position="24"/>
    </location>
    <ligand>
        <name>FMN</name>
        <dbReference type="ChEBI" id="CHEBI:58210"/>
        <note>ligand shared between dimeric partners</note>
    </ligand>
</feature>
<comment type="similarity">
    <text evidence="1">Belongs to the nitroreductase family.</text>
</comment>
<proteinExistence type="inferred from homology"/>
<protein>
    <submittedName>
        <fullName evidence="9">Nitroreductase</fullName>
    </submittedName>
</protein>
<name>G4QH35_GLANF</name>
<dbReference type="InterPro" id="IPR000415">
    <property type="entry name" value="Nitroreductase-like"/>
</dbReference>
<evidence type="ECO:0000256" key="7">
    <source>
        <dbReference type="PIRSR" id="PIRSR000232-1"/>
    </source>
</evidence>
<dbReference type="SUPFAM" id="SSF55469">
    <property type="entry name" value="FMN-dependent nitroreductase-like"/>
    <property type="match status" value="1"/>
</dbReference>
<evidence type="ECO:0000256" key="3">
    <source>
        <dbReference type="ARBA" id="ARBA00022643"/>
    </source>
</evidence>
<feature type="domain" description="Nitroreductase" evidence="8">
    <location>
        <begin position="10"/>
        <end position="146"/>
    </location>
</feature>
<keyword evidence="4" id="KW-0521">NADP</keyword>